<evidence type="ECO:0000313" key="2">
    <source>
        <dbReference type="Proteomes" id="UP000662747"/>
    </source>
</evidence>
<accession>A0ABX7P6J0</accession>
<organism evidence="1 2">
    <name type="scientific">Pyxidicoccus parkwayensis</name>
    <dbReference type="NCBI Taxonomy" id="2813578"/>
    <lineage>
        <taxon>Bacteria</taxon>
        <taxon>Pseudomonadati</taxon>
        <taxon>Myxococcota</taxon>
        <taxon>Myxococcia</taxon>
        <taxon>Myxococcales</taxon>
        <taxon>Cystobacterineae</taxon>
        <taxon>Myxococcaceae</taxon>
        <taxon>Pyxidicoccus</taxon>
    </lineage>
</organism>
<reference evidence="1 2" key="1">
    <citation type="submission" date="2021-02" db="EMBL/GenBank/DDBJ databases">
        <title>De Novo genome assembly of isolated myxobacteria.</title>
        <authorList>
            <person name="Stevens D.C."/>
        </authorList>
    </citation>
    <scope>NUCLEOTIDE SEQUENCE [LARGE SCALE GENOMIC DNA]</scope>
    <source>
        <strain evidence="2">SCPEA02</strain>
    </source>
</reference>
<evidence type="ECO:0000313" key="1">
    <source>
        <dbReference type="EMBL" id="QSQ26066.1"/>
    </source>
</evidence>
<proteinExistence type="predicted"/>
<dbReference type="Proteomes" id="UP000662747">
    <property type="component" value="Chromosome"/>
</dbReference>
<name>A0ABX7P6J0_9BACT</name>
<sequence>MIGGWEPAHIERIASLESRRLAVLPVAGLSGDLHQDLGRGALAVEITGSLWGDETRDDFLAELRAKFQAGEPVDFVADIVKESELEQVLIEELSFEEDASAPEVFRYRLVLREYTEPPEPPGLGADLGVELDAELDLLAELGLDGLDLPAIAADVPQVGDLLSPVKEAADSLKENLSNAGSLLSPLAALFGGS</sequence>
<protein>
    <submittedName>
        <fullName evidence="1">Uncharacterized protein</fullName>
    </submittedName>
</protein>
<dbReference type="EMBL" id="CP071090">
    <property type="protein sequence ID" value="QSQ26066.1"/>
    <property type="molecule type" value="Genomic_DNA"/>
</dbReference>
<keyword evidence="2" id="KW-1185">Reference proteome</keyword>
<gene>
    <name evidence="1" type="ORF">JY651_14555</name>
</gene>
<dbReference type="RefSeq" id="WP_206727616.1">
    <property type="nucleotide sequence ID" value="NZ_CP071090.1"/>
</dbReference>